<dbReference type="PANTHER" id="PTHR30136:SF39">
    <property type="entry name" value="TRANSCRIPTIONAL REGULATORY PROTEIN"/>
    <property type="match status" value="1"/>
</dbReference>
<dbReference type="Gene3D" id="1.10.10.10">
    <property type="entry name" value="Winged helix-like DNA-binding domain superfamily/Winged helix DNA-binding domain"/>
    <property type="match status" value="1"/>
</dbReference>
<evidence type="ECO:0000313" key="6">
    <source>
        <dbReference type="EMBL" id="NNU79464.1"/>
    </source>
</evidence>
<dbReference type="Pfam" id="PF01614">
    <property type="entry name" value="IclR_C"/>
    <property type="match status" value="1"/>
</dbReference>
<dbReference type="InterPro" id="IPR005471">
    <property type="entry name" value="Tscrpt_reg_IclR_N"/>
</dbReference>
<dbReference type="SUPFAM" id="SSF55781">
    <property type="entry name" value="GAF domain-like"/>
    <property type="match status" value="1"/>
</dbReference>
<dbReference type="GO" id="GO:0003700">
    <property type="term" value="F:DNA-binding transcription factor activity"/>
    <property type="evidence" value="ECO:0007669"/>
    <property type="project" value="TreeGrafter"/>
</dbReference>
<protein>
    <submittedName>
        <fullName evidence="6">IclR family transcriptional regulator</fullName>
    </submittedName>
</protein>
<dbReference type="SMART" id="SM00346">
    <property type="entry name" value="HTH_ICLR"/>
    <property type="match status" value="1"/>
</dbReference>
<dbReference type="EMBL" id="JABFBC010000001">
    <property type="protein sequence ID" value="NNU79464.1"/>
    <property type="molecule type" value="Genomic_DNA"/>
</dbReference>
<dbReference type="SUPFAM" id="SSF46785">
    <property type="entry name" value="Winged helix' DNA-binding domain"/>
    <property type="match status" value="1"/>
</dbReference>
<evidence type="ECO:0000259" key="5">
    <source>
        <dbReference type="PROSITE" id="PS51078"/>
    </source>
</evidence>
<dbReference type="GO" id="GO:0003677">
    <property type="term" value="F:DNA binding"/>
    <property type="evidence" value="ECO:0007669"/>
    <property type="project" value="UniProtKB-KW"/>
</dbReference>
<keyword evidence="7" id="KW-1185">Reference proteome</keyword>
<evidence type="ECO:0000256" key="1">
    <source>
        <dbReference type="ARBA" id="ARBA00023015"/>
    </source>
</evidence>
<dbReference type="GO" id="GO:0045892">
    <property type="term" value="P:negative regulation of DNA-templated transcription"/>
    <property type="evidence" value="ECO:0007669"/>
    <property type="project" value="TreeGrafter"/>
</dbReference>
<reference evidence="6 7" key="1">
    <citation type="submission" date="2020-05" db="EMBL/GenBank/DDBJ databases">
        <title>Gimesia benthica sp. nov., a novel planctomycete isolated from a deep-sea water sample of the Northwest Indian Ocean.</title>
        <authorList>
            <person name="Wang J."/>
            <person name="Ruan C."/>
            <person name="Song L."/>
            <person name="Zhu Y."/>
            <person name="Li A."/>
            <person name="Zheng X."/>
            <person name="Wang L."/>
            <person name="Lu Z."/>
            <person name="Huang Y."/>
            <person name="Du W."/>
            <person name="Zhou Y."/>
            <person name="Huang L."/>
            <person name="Dai X."/>
        </authorList>
    </citation>
    <scope>NUCLEOTIDE SEQUENCE [LARGE SCALE GENOMIC DNA]</scope>
    <source>
        <strain evidence="6 7">YYQ-30</strain>
    </source>
</reference>
<proteinExistence type="predicted"/>
<keyword evidence="1" id="KW-0805">Transcription regulation</keyword>
<dbReference type="InterPro" id="IPR050707">
    <property type="entry name" value="HTH_MetabolicPath_Reg"/>
</dbReference>
<dbReference type="Proteomes" id="UP000572377">
    <property type="component" value="Unassembled WGS sequence"/>
</dbReference>
<keyword evidence="3" id="KW-0804">Transcription</keyword>
<dbReference type="Gene3D" id="3.30.450.40">
    <property type="match status" value="1"/>
</dbReference>
<dbReference type="AlphaFoldDB" id="A0A849KZQ3"/>
<dbReference type="InterPro" id="IPR036390">
    <property type="entry name" value="WH_DNA-bd_sf"/>
</dbReference>
<dbReference type="InterPro" id="IPR036388">
    <property type="entry name" value="WH-like_DNA-bd_sf"/>
</dbReference>
<organism evidence="6 7">
    <name type="scientific">Halovulum dunhuangense</name>
    <dbReference type="NCBI Taxonomy" id="1505036"/>
    <lineage>
        <taxon>Bacteria</taxon>
        <taxon>Pseudomonadati</taxon>
        <taxon>Pseudomonadota</taxon>
        <taxon>Alphaproteobacteria</taxon>
        <taxon>Rhodobacterales</taxon>
        <taxon>Paracoccaceae</taxon>
        <taxon>Halovulum</taxon>
    </lineage>
</organism>
<feature type="domain" description="HTH iclR-type" evidence="4">
    <location>
        <begin position="12"/>
        <end position="75"/>
    </location>
</feature>
<dbReference type="RefSeq" id="WP_171322478.1">
    <property type="nucleotide sequence ID" value="NZ_JABFBC010000001.1"/>
</dbReference>
<dbReference type="InterPro" id="IPR029016">
    <property type="entry name" value="GAF-like_dom_sf"/>
</dbReference>
<keyword evidence="2" id="KW-0238">DNA-binding</keyword>
<evidence type="ECO:0000259" key="4">
    <source>
        <dbReference type="PROSITE" id="PS51077"/>
    </source>
</evidence>
<evidence type="ECO:0000313" key="7">
    <source>
        <dbReference type="Proteomes" id="UP000572377"/>
    </source>
</evidence>
<dbReference type="InterPro" id="IPR014757">
    <property type="entry name" value="Tscrpt_reg_IclR_C"/>
</dbReference>
<dbReference type="Pfam" id="PF09339">
    <property type="entry name" value="HTH_IclR"/>
    <property type="match status" value="1"/>
</dbReference>
<dbReference type="PROSITE" id="PS51077">
    <property type="entry name" value="HTH_ICLR"/>
    <property type="match status" value="1"/>
</dbReference>
<accession>A0A849KZQ3</accession>
<feature type="domain" description="IclR-ED" evidence="5">
    <location>
        <begin position="76"/>
        <end position="260"/>
    </location>
</feature>
<sequence length="274" mass="29619">MEQVVERRLSGAQSVDRALALLSLIGRHSREGVSLSELVVQSGLNKATVRRLLLALIRAGQVEQDGDSRLYHLGEEAYVLGLMAAGRHGLLKTAMPSLMRLARSTGDAAFVSVRRGAFAVCLHREDGPHPIRTYALMPGYQHPLGVGAGSLAMLAALPDDEVEAVLDTNAALLSESYPRLSAEVLRRHVAETRTTGIALNPGLIFEDSWGLGIALRGPDGGLAGALSLAAVESRMRESRRAELVPRLRQEASEIENRLAQSYAARPGHLERKER</sequence>
<comment type="caution">
    <text evidence="6">The sequence shown here is derived from an EMBL/GenBank/DDBJ whole genome shotgun (WGS) entry which is preliminary data.</text>
</comment>
<evidence type="ECO:0000256" key="3">
    <source>
        <dbReference type="ARBA" id="ARBA00023163"/>
    </source>
</evidence>
<dbReference type="PANTHER" id="PTHR30136">
    <property type="entry name" value="HELIX-TURN-HELIX TRANSCRIPTIONAL REGULATOR, ICLR FAMILY"/>
    <property type="match status" value="1"/>
</dbReference>
<dbReference type="PROSITE" id="PS51078">
    <property type="entry name" value="ICLR_ED"/>
    <property type="match status" value="1"/>
</dbReference>
<evidence type="ECO:0000256" key="2">
    <source>
        <dbReference type="ARBA" id="ARBA00023125"/>
    </source>
</evidence>
<gene>
    <name evidence="6" type="ORF">HMH01_03340</name>
</gene>
<name>A0A849KZQ3_9RHOB</name>